<dbReference type="Pfam" id="PF18052">
    <property type="entry name" value="Rx_N"/>
    <property type="match status" value="1"/>
</dbReference>
<evidence type="ECO:0000256" key="1">
    <source>
        <dbReference type="ARBA" id="ARBA00022737"/>
    </source>
</evidence>
<dbReference type="GO" id="GO:0000166">
    <property type="term" value="F:nucleotide binding"/>
    <property type="evidence" value="ECO:0007669"/>
    <property type="project" value="UniProtKB-KW"/>
</dbReference>
<comment type="caution">
    <text evidence="5">The sequence shown here is derived from an EMBL/GenBank/DDBJ whole genome shotgun (WGS) entry which is preliminary data.</text>
</comment>
<dbReference type="Proteomes" id="UP000188268">
    <property type="component" value="Unassembled WGS sequence"/>
</dbReference>
<evidence type="ECO:0000313" key="6">
    <source>
        <dbReference type="Proteomes" id="UP000188268"/>
    </source>
</evidence>
<feature type="domain" description="Disease resistance N-terminal" evidence="4">
    <location>
        <begin position="34"/>
        <end position="90"/>
    </location>
</feature>
<keyword evidence="6" id="KW-1185">Reference proteome</keyword>
<keyword evidence="2" id="KW-0547">Nucleotide-binding</keyword>
<dbReference type="AlphaFoldDB" id="A0A1R3HZ90"/>
<reference evidence="5 6" key="1">
    <citation type="submission" date="2013-09" db="EMBL/GenBank/DDBJ databases">
        <title>Corchorus capsularis genome sequencing.</title>
        <authorList>
            <person name="Alam M."/>
            <person name="Haque M.S."/>
            <person name="Islam M.S."/>
            <person name="Emdad E.M."/>
            <person name="Islam M.M."/>
            <person name="Ahmed B."/>
            <person name="Halim A."/>
            <person name="Hossen Q.M.M."/>
            <person name="Hossain M.Z."/>
            <person name="Ahmed R."/>
            <person name="Khan M.M."/>
            <person name="Islam R."/>
            <person name="Rashid M.M."/>
            <person name="Khan S.A."/>
            <person name="Rahman M.S."/>
            <person name="Alam M."/>
        </authorList>
    </citation>
    <scope>NUCLEOTIDE SEQUENCE [LARGE SCALE GENOMIC DNA]</scope>
    <source>
        <strain evidence="6">cv. CVL-1</strain>
        <tissue evidence="5">Whole seedling</tissue>
    </source>
</reference>
<organism evidence="5 6">
    <name type="scientific">Corchorus capsularis</name>
    <name type="common">Jute</name>
    <dbReference type="NCBI Taxonomy" id="210143"/>
    <lineage>
        <taxon>Eukaryota</taxon>
        <taxon>Viridiplantae</taxon>
        <taxon>Streptophyta</taxon>
        <taxon>Embryophyta</taxon>
        <taxon>Tracheophyta</taxon>
        <taxon>Spermatophyta</taxon>
        <taxon>Magnoliopsida</taxon>
        <taxon>eudicotyledons</taxon>
        <taxon>Gunneridae</taxon>
        <taxon>Pentapetalae</taxon>
        <taxon>rosids</taxon>
        <taxon>malvids</taxon>
        <taxon>Malvales</taxon>
        <taxon>Malvaceae</taxon>
        <taxon>Grewioideae</taxon>
        <taxon>Apeibeae</taxon>
        <taxon>Corchorus</taxon>
    </lineage>
</organism>
<sequence>MVLTDFAANLIANYTGALLQHLIGLLLDITIPKLKTYFEKTELNNERLQELKTLLLTVYKVLADAEEKQITNNSFRKWLQKVSQIEDAAEANLKDKKYIHELIFEWSDVELLLDQNGDAHAPADDPCNNNESTGTVAVIME</sequence>
<keyword evidence="3" id="KW-0611">Plant defense</keyword>
<dbReference type="Gramene" id="OMO75662">
    <property type="protein sequence ID" value="OMO75662"/>
    <property type="gene ID" value="CCACVL1_16085"/>
</dbReference>
<gene>
    <name evidence="5" type="ORF">CCACVL1_16085</name>
</gene>
<accession>A0A1R3HZ90</accession>
<evidence type="ECO:0000256" key="3">
    <source>
        <dbReference type="ARBA" id="ARBA00022821"/>
    </source>
</evidence>
<dbReference type="GO" id="GO:0006952">
    <property type="term" value="P:defense response"/>
    <property type="evidence" value="ECO:0007669"/>
    <property type="project" value="UniProtKB-KW"/>
</dbReference>
<keyword evidence="1" id="KW-0677">Repeat</keyword>
<evidence type="ECO:0000313" key="5">
    <source>
        <dbReference type="EMBL" id="OMO75662.1"/>
    </source>
</evidence>
<dbReference type="InterPro" id="IPR041118">
    <property type="entry name" value="Rx_N"/>
</dbReference>
<evidence type="ECO:0000259" key="4">
    <source>
        <dbReference type="Pfam" id="PF18052"/>
    </source>
</evidence>
<evidence type="ECO:0000256" key="2">
    <source>
        <dbReference type="ARBA" id="ARBA00022741"/>
    </source>
</evidence>
<protein>
    <recommendedName>
        <fullName evidence="4">Disease resistance N-terminal domain-containing protein</fullName>
    </recommendedName>
</protein>
<name>A0A1R3HZ90_COCAP</name>
<dbReference type="EMBL" id="AWWV01010993">
    <property type="protein sequence ID" value="OMO75662.1"/>
    <property type="molecule type" value="Genomic_DNA"/>
</dbReference>
<proteinExistence type="predicted"/>